<evidence type="ECO:0000313" key="2">
    <source>
        <dbReference type="Proteomes" id="UP000000531"/>
    </source>
</evidence>
<sequence length="48" mass="5722">MKLKSLTQEFLHMVVDNGLKYDFIKFVSIFMVLVRGDNVFKMFYETVV</sequence>
<dbReference type="KEGG" id="ser:SERP2164"/>
<accession>Q5HL23</accession>
<evidence type="ECO:0000313" key="1">
    <source>
        <dbReference type="EMBL" id="AAW53092.1"/>
    </source>
</evidence>
<proteinExistence type="predicted"/>
<dbReference type="AlphaFoldDB" id="Q5HL23"/>
<name>Q5HL23_STAEQ</name>
<keyword evidence="2" id="KW-1185">Reference proteome</keyword>
<dbReference type="STRING" id="176279.SERP2164"/>
<reference evidence="1 2" key="1">
    <citation type="journal article" date="2005" name="J. Bacteriol.">
        <title>Insights on evolution of virulence and resistance from the complete genome analysis of an early methicillin-resistant Staphylococcus aureus strain and a biofilm-producing methicillin-resistant Staphylococcus epidermidis strain.</title>
        <authorList>
            <person name="Gill S.R."/>
            <person name="Fouts D.E."/>
            <person name="Archer G.L."/>
            <person name="Mongodin E.F."/>
            <person name="Deboy R.T."/>
            <person name="Ravel J."/>
            <person name="Paulsen I.T."/>
            <person name="Kolonay J.F."/>
            <person name="Brinkac L."/>
            <person name="Beanan M."/>
            <person name="Dodson R.J."/>
            <person name="Daugherty S.C."/>
            <person name="Madupu R."/>
            <person name="Angiuoli S.V."/>
            <person name="Durkin A.S."/>
            <person name="Haft D.H."/>
            <person name="Vamathevan J."/>
            <person name="Khouri H."/>
            <person name="Utterback T."/>
            <person name="Lee C."/>
            <person name="Dimitrov G."/>
            <person name="Jiang L."/>
            <person name="Qin H."/>
            <person name="Weidman J."/>
            <person name="Tran K."/>
            <person name="Kang K."/>
            <person name="Hance I.R."/>
            <person name="Nelson K.E."/>
            <person name="Fraser C.M."/>
        </authorList>
    </citation>
    <scope>NUCLEOTIDE SEQUENCE [LARGE SCALE GENOMIC DNA]</scope>
    <source>
        <strain evidence="2">ATCC 35984 / RP62A</strain>
    </source>
</reference>
<protein>
    <submittedName>
        <fullName evidence="1">Uncharacterized protein</fullName>
    </submittedName>
</protein>
<dbReference type="HOGENOM" id="CLU_3158034_0_0_9"/>
<organism evidence="1 2">
    <name type="scientific">Staphylococcus epidermidis (strain ATCC 35984 / DSM 28319 / BCRC 17069 / CCUG 31568 / BM 3577 / RP62A)</name>
    <dbReference type="NCBI Taxonomy" id="176279"/>
    <lineage>
        <taxon>Bacteria</taxon>
        <taxon>Bacillati</taxon>
        <taxon>Bacillota</taxon>
        <taxon>Bacilli</taxon>
        <taxon>Bacillales</taxon>
        <taxon>Staphylococcaceae</taxon>
        <taxon>Staphylococcus</taxon>
    </lineage>
</organism>
<dbReference type="Proteomes" id="UP000000531">
    <property type="component" value="Chromosome"/>
</dbReference>
<gene>
    <name evidence="1" type="ordered locus">SERP2164</name>
</gene>
<dbReference type="EMBL" id="CP000029">
    <property type="protein sequence ID" value="AAW53092.1"/>
    <property type="molecule type" value="Genomic_DNA"/>
</dbReference>